<dbReference type="OrthoDB" id="268975at2"/>
<feature type="signal peptide" evidence="2">
    <location>
        <begin position="1"/>
        <end position="26"/>
    </location>
</feature>
<protein>
    <recommendedName>
        <fullName evidence="3">Outer membrane protein beta-barrel domain-containing protein</fullName>
    </recommendedName>
</protein>
<dbReference type="HOGENOM" id="CLU_1592600_0_0_5"/>
<evidence type="ECO:0000313" key="4">
    <source>
        <dbReference type="EMBL" id="EAQ13558.1"/>
    </source>
</evidence>
<organism evidence="4 5">
    <name type="scientific">Maritimibacter alkaliphilus HTCC2654</name>
    <dbReference type="NCBI Taxonomy" id="314271"/>
    <lineage>
        <taxon>Bacteria</taxon>
        <taxon>Pseudomonadati</taxon>
        <taxon>Pseudomonadota</taxon>
        <taxon>Alphaproteobacteria</taxon>
        <taxon>Rhodobacterales</taxon>
        <taxon>Roseobacteraceae</taxon>
        <taxon>Maritimibacter</taxon>
    </lineage>
</organism>
<keyword evidence="1 2" id="KW-0732">Signal</keyword>
<proteinExistence type="predicted"/>
<dbReference type="Proteomes" id="UP000002931">
    <property type="component" value="Unassembled WGS sequence"/>
</dbReference>
<keyword evidence="5" id="KW-1185">Reference proteome</keyword>
<evidence type="ECO:0000256" key="1">
    <source>
        <dbReference type="ARBA" id="ARBA00022729"/>
    </source>
</evidence>
<dbReference type="AlphaFoldDB" id="A3VDG9"/>
<evidence type="ECO:0000313" key="5">
    <source>
        <dbReference type="Proteomes" id="UP000002931"/>
    </source>
</evidence>
<feature type="domain" description="Outer membrane protein beta-barrel" evidence="3">
    <location>
        <begin position="13"/>
        <end position="167"/>
    </location>
</feature>
<dbReference type="SUPFAM" id="SSF56925">
    <property type="entry name" value="OMPA-like"/>
    <property type="match status" value="1"/>
</dbReference>
<dbReference type="Pfam" id="PF13505">
    <property type="entry name" value="OMP_b-brl"/>
    <property type="match status" value="1"/>
</dbReference>
<feature type="chain" id="PRO_5002660266" description="Outer membrane protein beta-barrel domain-containing protein" evidence="2">
    <location>
        <begin position="27"/>
        <end position="167"/>
    </location>
</feature>
<name>A3VDG9_9RHOB</name>
<accession>A3VDG9</accession>
<evidence type="ECO:0000259" key="3">
    <source>
        <dbReference type="Pfam" id="PF13505"/>
    </source>
</evidence>
<comment type="caution">
    <text evidence="4">The sequence shown here is derived from an EMBL/GenBank/DDBJ whole genome shotgun (WGS) entry which is preliminary data.</text>
</comment>
<dbReference type="RefSeq" id="WP_008328424.1">
    <property type="nucleotide sequence ID" value="NZ_CH902578.1"/>
</dbReference>
<evidence type="ECO:0000256" key="2">
    <source>
        <dbReference type="SAM" id="SignalP"/>
    </source>
</evidence>
<sequence>MGSTIKKFAMAASVAVASLAGGAAQAQSAFDGFYLGAFIQNDFAKAAGLDGAVGAWAGYNYGFGNGFILGAEAEVQYDWATSQVPAGSAFTGLVNARAGYATASDFMIYAKGGAGFMSGAGFIYDFGAGAEYALGGKYLVRGEVVRVMGAGLARPRTDFKLGVGYSF</sequence>
<dbReference type="EMBL" id="AAMT01000004">
    <property type="protein sequence ID" value="EAQ13558.1"/>
    <property type="molecule type" value="Genomic_DNA"/>
</dbReference>
<dbReference type="InterPro" id="IPR027385">
    <property type="entry name" value="Beta-barrel_OMP"/>
</dbReference>
<gene>
    <name evidence="4" type="ORF">RB2654_02554</name>
</gene>
<dbReference type="InterPro" id="IPR011250">
    <property type="entry name" value="OMP/PagP_B-barrel"/>
</dbReference>
<reference evidence="4 5" key="1">
    <citation type="journal article" date="2010" name="J. Bacteriol.">
        <title>Genome sequences of Pelagibaca bermudensis HTCC2601T and Maritimibacter alkaliphilus HTCC2654T, the type strains of two marine Roseobacter genera.</title>
        <authorList>
            <person name="Thrash J.C."/>
            <person name="Cho J.C."/>
            <person name="Ferriera S."/>
            <person name="Johnson J."/>
            <person name="Vergin K.L."/>
            <person name="Giovannoni S.J."/>
        </authorList>
    </citation>
    <scope>NUCLEOTIDE SEQUENCE [LARGE SCALE GENOMIC DNA]</scope>
    <source>
        <strain evidence="4 5">HTCC2654</strain>
    </source>
</reference>